<keyword evidence="5" id="KW-0552">Olfaction</keyword>
<protein>
    <submittedName>
        <fullName evidence="12">Odorant receptor 13a-like</fullName>
    </submittedName>
</protein>
<name>A0ABM1ISK2_POLDO</name>
<organism evidence="11 12">
    <name type="scientific">Polistes dominula</name>
    <name type="common">European paper wasp</name>
    <name type="synonym">Vespa dominula</name>
    <dbReference type="NCBI Taxonomy" id="743375"/>
    <lineage>
        <taxon>Eukaryota</taxon>
        <taxon>Metazoa</taxon>
        <taxon>Ecdysozoa</taxon>
        <taxon>Arthropoda</taxon>
        <taxon>Hexapoda</taxon>
        <taxon>Insecta</taxon>
        <taxon>Pterygota</taxon>
        <taxon>Neoptera</taxon>
        <taxon>Endopterygota</taxon>
        <taxon>Hymenoptera</taxon>
        <taxon>Apocrita</taxon>
        <taxon>Aculeata</taxon>
        <taxon>Vespoidea</taxon>
        <taxon>Vespidae</taxon>
        <taxon>Polistinae</taxon>
        <taxon>Polistini</taxon>
        <taxon>Polistes</taxon>
    </lineage>
</organism>
<keyword evidence="9" id="KW-0807">Transducer</keyword>
<dbReference type="Pfam" id="PF02949">
    <property type="entry name" value="7tm_6"/>
    <property type="match status" value="1"/>
</dbReference>
<reference evidence="12" key="1">
    <citation type="submission" date="2025-08" db="UniProtKB">
        <authorList>
            <consortium name="RefSeq"/>
        </authorList>
    </citation>
    <scope>IDENTIFICATION</scope>
    <source>
        <tissue evidence="12">Whole body</tissue>
    </source>
</reference>
<keyword evidence="7 10" id="KW-0472">Membrane</keyword>
<keyword evidence="11" id="KW-1185">Reference proteome</keyword>
<dbReference type="Proteomes" id="UP000694924">
    <property type="component" value="Unplaced"/>
</dbReference>
<keyword evidence="2" id="KW-1003">Cell membrane</keyword>
<dbReference type="PANTHER" id="PTHR21137">
    <property type="entry name" value="ODORANT RECEPTOR"/>
    <property type="match status" value="1"/>
</dbReference>
<keyword evidence="6 10" id="KW-1133">Transmembrane helix</keyword>
<keyword evidence="4 10" id="KW-0812">Transmembrane</keyword>
<evidence type="ECO:0000313" key="11">
    <source>
        <dbReference type="Proteomes" id="UP000694924"/>
    </source>
</evidence>
<comment type="subcellular location">
    <subcellularLocation>
        <location evidence="1">Cell membrane</location>
        <topology evidence="1">Multi-pass membrane protein</topology>
    </subcellularLocation>
</comment>
<dbReference type="GeneID" id="107069958"/>
<evidence type="ECO:0000256" key="9">
    <source>
        <dbReference type="ARBA" id="ARBA00023224"/>
    </source>
</evidence>
<evidence type="ECO:0000256" key="7">
    <source>
        <dbReference type="ARBA" id="ARBA00023136"/>
    </source>
</evidence>
<proteinExistence type="predicted"/>
<accession>A0ABM1ISK2</accession>
<evidence type="ECO:0000256" key="5">
    <source>
        <dbReference type="ARBA" id="ARBA00022725"/>
    </source>
</evidence>
<feature type="transmembrane region" description="Helical" evidence="10">
    <location>
        <begin position="75"/>
        <end position="97"/>
    </location>
</feature>
<dbReference type="InterPro" id="IPR004117">
    <property type="entry name" value="7tm6_olfct_rcpt"/>
</dbReference>
<dbReference type="RefSeq" id="XP_015183189.1">
    <property type="nucleotide sequence ID" value="XM_015327703.1"/>
</dbReference>
<evidence type="ECO:0000256" key="4">
    <source>
        <dbReference type="ARBA" id="ARBA00022692"/>
    </source>
</evidence>
<evidence type="ECO:0000256" key="2">
    <source>
        <dbReference type="ARBA" id="ARBA00022475"/>
    </source>
</evidence>
<dbReference type="PANTHER" id="PTHR21137:SF35">
    <property type="entry name" value="ODORANT RECEPTOR 19A-RELATED"/>
    <property type="match status" value="1"/>
</dbReference>
<evidence type="ECO:0000256" key="8">
    <source>
        <dbReference type="ARBA" id="ARBA00023170"/>
    </source>
</evidence>
<keyword evidence="3" id="KW-0716">Sensory transduction</keyword>
<evidence type="ECO:0000313" key="12">
    <source>
        <dbReference type="RefSeq" id="XP_015183189.1"/>
    </source>
</evidence>
<evidence type="ECO:0000256" key="3">
    <source>
        <dbReference type="ARBA" id="ARBA00022606"/>
    </source>
</evidence>
<sequence>MAGYCTGGTYTSVDIFVVILVFHVCGQLSNLRQQLQNLCPKNDYEFKIKLAQIVRKHDSLNRFVNTIEKEFNGMLLLQMLGCSIQLCVTCFQTTLVLKDGNTMVFIQMFFYGFYLIYILLQIYLYCYIGEKLISESIGIVDAVYECQWYHFSPNESKSLMFIMLRARIPLHITAGKFCSFSHKLFGNILRTSMSYLSMLHAMNVVNAE</sequence>
<evidence type="ECO:0000256" key="10">
    <source>
        <dbReference type="SAM" id="Phobius"/>
    </source>
</evidence>
<keyword evidence="8" id="KW-0675">Receptor</keyword>
<evidence type="ECO:0000256" key="6">
    <source>
        <dbReference type="ARBA" id="ARBA00022989"/>
    </source>
</evidence>
<evidence type="ECO:0000256" key="1">
    <source>
        <dbReference type="ARBA" id="ARBA00004651"/>
    </source>
</evidence>
<feature type="transmembrane region" description="Helical" evidence="10">
    <location>
        <begin position="109"/>
        <end position="128"/>
    </location>
</feature>
<gene>
    <name evidence="12" type="primary">LOC107069958</name>
</gene>